<dbReference type="RefSeq" id="WP_279637220.1">
    <property type="nucleotide sequence ID" value="NZ_RAWI01001264.1"/>
</dbReference>
<keyword evidence="1" id="KW-0812">Transmembrane</keyword>
<name>A0ABX9Q1U9_9BACT</name>
<keyword evidence="3" id="KW-1185">Reference proteome</keyword>
<accession>A0ABX9Q1U9</accession>
<evidence type="ECO:0000256" key="1">
    <source>
        <dbReference type="SAM" id="Phobius"/>
    </source>
</evidence>
<gene>
    <name evidence="2" type="ORF">D7Y13_44040</name>
</gene>
<keyword evidence="1" id="KW-1133">Transmembrane helix</keyword>
<feature type="transmembrane region" description="Helical" evidence="1">
    <location>
        <begin position="65"/>
        <end position="86"/>
    </location>
</feature>
<evidence type="ECO:0008006" key="4">
    <source>
        <dbReference type="Google" id="ProtNLM"/>
    </source>
</evidence>
<dbReference type="Proteomes" id="UP000278907">
    <property type="component" value="Unassembled WGS sequence"/>
</dbReference>
<dbReference type="EMBL" id="RAWI01001264">
    <property type="protein sequence ID" value="RKH77542.1"/>
    <property type="molecule type" value="Genomic_DNA"/>
</dbReference>
<feature type="non-terminal residue" evidence="2">
    <location>
        <position position="131"/>
    </location>
</feature>
<evidence type="ECO:0000313" key="2">
    <source>
        <dbReference type="EMBL" id="RKH77542.1"/>
    </source>
</evidence>
<evidence type="ECO:0000313" key="3">
    <source>
        <dbReference type="Proteomes" id="UP000278907"/>
    </source>
</evidence>
<sequence length="131" mass="13896">MTAHRLAFPAMLGGSVALAFGPLFVRLAEVAPVASAFWRVALAAVPLAVIAAWQPHAARGLSRLTVAAIALAALCFAADLALWHLGIVRTTLANAALLSNAASFFLPLFGYLVARRWRAWCARYRGAKAPD</sequence>
<protein>
    <recommendedName>
        <fullName evidence="4">EamA/RhaT family transporter</fullName>
    </recommendedName>
</protein>
<reference evidence="2 3" key="1">
    <citation type="submission" date="2018-09" db="EMBL/GenBank/DDBJ databases">
        <authorList>
            <person name="Livingstone P.G."/>
            <person name="Whitworth D.E."/>
        </authorList>
    </citation>
    <scope>NUCLEOTIDE SEQUENCE [LARGE SCALE GENOMIC DNA]</scope>
    <source>
        <strain evidence="2 3">CA031B</strain>
    </source>
</reference>
<proteinExistence type="predicted"/>
<comment type="caution">
    <text evidence="2">The sequence shown here is derived from an EMBL/GenBank/DDBJ whole genome shotgun (WGS) entry which is preliminary data.</text>
</comment>
<feature type="transmembrane region" description="Helical" evidence="1">
    <location>
        <begin position="35"/>
        <end position="53"/>
    </location>
</feature>
<organism evidence="2 3">
    <name type="scientific">Corallococcus praedator</name>
    <dbReference type="NCBI Taxonomy" id="2316724"/>
    <lineage>
        <taxon>Bacteria</taxon>
        <taxon>Pseudomonadati</taxon>
        <taxon>Myxococcota</taxon>
        <taxon>Myxococcia</taxon>
        <taxon>Myxococcales</taxon>
        <taxon>Cystobacterineae</taxon>
        <taxon>Myxococcaceae</taxon>
        <taxon>Corallococcus</taxon>
    </lineage>
</organism>
<keyword evidence="1" id="KW-0472">Membrane</keyword>
<feature type="transmembrane region" description="Helical" evidence="1">
    <location>
        <begin position="92"/>
        <end position="114"/>
    </location>
</feature>